<dbReference type="PANTHER" id="PTHR43539">
    <property type="entry name" value="FLAVIN-BINDING MONOOXYGENASE-LIKE PROTEIN (AFU_ORTHOLOGUE AFUA_4G09220)"/>
    <property type="match status" value="1"/>
</dbReference>
<feature type="region of interest" description="Disordered" evidence="2">
    <location>
        <begin position="391"/>
        <end position="413"/>
    </location>
</feature>
<protein>
    <submittedName>
        <fullName evidence="4">FAD-dependent pyridine nucleotide-disulphide oxidoreductase</fullName>
    </submittedName>
</protein>
<keyword evidence="1" id="KW-0560">Oxidoreductase</keyword>
<keyword evidence="5" id="KW-1185">Reference proteome</keyword>
<accession>D2S0G7</accession>
<name>D2S0G7_HALTV</name>
<keyword evidence="3" id="KW-0472">Membrane</keyword>
<proteinExistence type="predicted"/>
<dbReference type="PRINTS" id="PR00469">
    <property type="entry name" value="PNDRDTASEII"/>
</dbReference>
<dbReference type="GO" id="GO:0004497">
    <property type="term" value="F:monooxygenase activity"/>
    <property type="evidence" value="ECO:0007669"/>
    <property type="project" value="TreeGrafter"/>
</dbReference>
<dbReference type="Pfam" id="PF13738">
    <property type="entry name" value="Pyr_redox_3"/>
    <property type="match status" value="1"/>
</dbReference>
<dbReference type="Gene3D" id="3.50.50.60">
    <property type="entry name" value="FAD/NAD(P)-binding domain"/>
    <property type="match status" value="1"/>
</dbReference>
<keyword evidence="3" id="KW-0812">Transmembrane</keyword>
<dbReference type="KEGG" id="htu:Htur_4019"/>
<dbReference type="InterPro" id="IPR050982">
    <property type="entry name" value="Auxin_biosynth/cation_transpt"/>
</dbReference>
<dbReference type="GeneID" id="8744647"/>
<keyword evidence="4" id="KW-0614">Plasmid</keyword>
<dbReference type="Proteomes" id="UP000001903">
    <property type="component" value="Plasmid pHTUR01"/>
</dbReference>
<gene>
    <name evidence="4" type="ordered locus">Htur_4019</name>
</gene>
<organism evidence="4 5">
    <name type="scientific">Haloterrigena turkmenica (strain ATCC 51198 / DSM 5511 / JCM 9101 / NCIMB 13204 / VKM B-1734 / 4k)</name>
    <name type="common">Halococcus turkmenicus</name>
    <dbReference type="NCBI Taxonomy" id="543526"/>
    <lineage>
        <taxon>Archaea</taxon>
        <taxon>Methanobacteriati</taxon>
        <taxon>Methanobacteriota</taxon>
        <taxon>Stenosarchaea group</taxon>
        <taxon>Halobacteria</taxon>
        <taxon>Halobacteriales</taxon>
        <taxon>Natrialbaceae</taxon>
        <taxon>Haloterrigena</taxon>
    </lineage>
</organism>
<dbReference type="OrthoDB" id="350320at2157"/>
<dbReference type="InterPro" id="IPR036188">
    <property type="entry name" value="FAD/NAD-bd_sf"/>
</dbReference>
<keyword evidence="3" id="KW-1133">Transmembrane helix</keyword>
<evidence type="ECO:0000256" key="2">
    <source>
        <dbReference type="SAM" id="MobiDB-lite"/>
    </source>
</evidence>
<evidence type="ECO:0000256" key="1">
    <source>
        <dbReference type="ARBA" id="ARBA00023002"/>
    </source>
</evidence>
<evidence type="ECO:0000313" key="5">
    <source>
        <dbReference type="Proteomes" id="UP000001903"/>
    </source>
</evidence>
<dbReference type="SUPFAM" id="SSF51905">
    <property type="entry name" value="FAD/NAD(P)-binding domain"/>
    <property type="match status" value="2"/>
</dbReference>
<dbReference type="GO" id="GO:0050660">
    <property type="term" value="F:flavin adenine dinucleotide binding"/>
    <property type="evidence" value="ECO:0007669"/>
    <property type="project" value="TreeGrafter"/>
</dbReference>
<dbReference type="AlphaFoldDB" id="D2S0G7"/>
<dbReference type="RefSeq" id="WP_012945108.1">
    <property type="nucleotide sequence ID" value="NC_013744.1"/>
</dbReference>
<sequence length="413" mass="45474">MTERHNTVVIGGGQAGLATGYYLQQHDRDFVILDASDRVGDAWRARWDSLRVFTPARYSSLPGMDYPGSPYAFPTKDEVADYLETYAQRFDLPVELGVRVDRLERSGDGFLVTAGDRRIEADNVVVAMASYQVPTVPDFAAELSDDIVQLHTSDYRNSTQLQDGDVLVVGAGNSGAEIALDVAGASRRLQARRSASRPVHGASGAVSQRSLRDLAVADEHETWLSGRDVGHVPFHIDSWVGRHLGVPFVMRVLFHRIFTTGTPIGRHIRPKVLSQGGPLVRTKPSDLTAASVERVPRMTGVRDGRPVVGDNYVLDVENVIWCTGFRPDFSWIDLPVFDGKEQPKEPVHVRGVVPDEPGLYFVGLFFLYAMTSGLFTGVGRDAKYVVDHLTSTARQQRPRPRDAGSVDGLPQHS</sequence>
<dbReference type="HOGENOM" id="CLU_006909_1_0_2"/>
<geneLocation type="plasmid" evidence="4 5">
    <name>pHTUR01</name>
</geneLocation>
<evidence type="ECO:0000256" key="3">
    <source>
        <dbReference type="SAM" id="Phobius"/>
    </source>
</evidence>
<dbReference type="PRINTS" id="PR00368">
    <property type="entry name" value="FADPNR"/>
</dbReference>
<dbReference type="PANTHER" id="PTHR43539:SF78">
    <property type="entry name" value="FLAVIN-CONTAINING MONOOXYGENASE"/>
    <property type="match status" value="1"/>
</dbReference>
<evidence type="ECO:0000313" key="4">
    <source>
        <dbReference type="EMBL" id="ADB62864.1"/>
    </source>
</evidence>
<dbReference type="EMBL" id="CP001861">
    <property type="protein sequence ID" value="ADB62864.1"/>
    <property type="molecule type" value="Genomic_DNA"/>
</dbReference>
<reference evidence="4 5" key="1">
    <citation type="journal article" date="2010" name="Stand. Genomic Sci.">
        <title>Complete genome sequence of Haloterrigena turkmenica type strain (4k).</title>
        <authorList>
            <person name="Saunders E."/>
            <person name="Tindall B.J."/>
            <person name="Fahnrich R."/>
            <person name="Lapidus A."/>
            <person name="Copeland A."/>
            <person name="Del Rio T.G."/>
            <person name="Lucas S."/>
            <person name="Chen F."/>
            <person name="Tice H."/>
            <person name="Cheng J.F."/>
            <person name="Han C."/>
            <person name="Detter J.C."/>
            <person name="Bruce D."/>
            <person name="Goodwin L."/>
            <person name="Chain P."/>
            <person name="Pitluck S."/>
            <person name="Pati A."/>
            <person name="Ivanova N."/>
            <person name="Mavromatis K."/>
            <person name="Chen A."/>
            <person name="Palaniappan K."/>
            <person name="Land M."/>
            <person name="Hauser L."/>
            <person name="Chang Y.J."/>
            <person name="Jeffries C.D."/>
            <person name="Brettin T."/>
            <person name="Rohde M."/>
            <person name="Goker M."/>
            <person name="Bristow J."/>
            <person name="Eisen J.A."/>
            <person name="Markowitz V."/>
            <person name="Hugenholtz P."/>
            <person name="Klenk H.P."/>
            <person name="Kyrpides N.C."/>
        </authorList>
    </citation>
    <scope>NUCLEOTIDE SEQUENCE [LARGE SCALE GENOMIC DNA]</scope>
    <source>
        <strain evidence="5">ATCC 51198 / DSM 5511 / JCM 9101 / NCIMB 13204 / VKM B-1734 / 4k</strain>
    </source>
</reference>
<feature type="transmembrane region" description="Helical" evidence="3">
    <location>
        <begin position="358"/>
        <end position="378"/>
    </location>
</feature>